<dbReference type="CDD" id="cd16917">
    <property type="entry name" value="HATPase_UhpB-NarQ-NarX-like"/>
    <property type="match status" value="1"/>
</dbReference>
<gene>
    <name evidence="12" type="ORF">ACFP2T_27700</name>
</gene>
<keyword evidence="9" id="KW-1133">Transmembrane helix</keyword>
<dbReference type="Gene3D" id="1.20.5.1930">
    <property type="match status" value="1"/>
</dbReference>
<keyword evidence="6 12" id="KW-0418">Kinase</keyword>
<keyword evidence="4" id="KW-0808">Transferase</keyword>
<keyword evidence="5" id="KW-0547">Nucleotide-binding</keyword>
<feature type="transmembrane region" description="Helical" evidence="9">
    <location>
        <begin position="127"/>
        <end position="151"/>
    </location>
</feature>
<evidence type="ECO:0000259" key="11">
    <source>
        <dbReference type="Pfam" id="PF13796"/>
    </source>
</evidence>
<dbReference type="Gene3D" id="3.30.565.10">
    <property type="entry name" value="Histidine kinase-like ATPase, C-terminal domain"/>
    <property type="match status" value="1"/>
</dbReference>
<evidence type="ECO:0000256" key="5">
    <source>
        <dbReference type="ARBA" id="ARBA00022741"/>
    </source>
</evidence>
<dbReference type="PANTHER" id="PTHR24421:SF10">
    <property type="entry name" value="NITRATE_NITRITE SENSOR PROTEIN NARQ"/>
    <property type="match status" value="1"/>
</dbReference>
<evidence type="ECO:0000256" key="7">
    <source>
        <dbReference type="ARBA" id="ARBA00022840"/>
    </source>
</evidence>
<dbReference type="SUPFAM" id="SSF55874">
    <property type="entry name" value="ATPase domain of HSP90 chaperone/DNA topoisomerase II/histidine kinase"/>
    <property type="match status" value="1"/>
</dbReference>
<feature type="transmembrane region" description="Helical" evidence="9">
    <location>
        <begin position="163"/>
        <end position="182"/>
    </location>
</feature>
<dbReference type="PANTHER" id="PTHR24421">
    <property type="entry name" value="NITRATE/NITRITE SENSOR PROTEIN NARX-RELATED"/>
    <property type="match status" value="1"/>
</dbReference>
<keyword evidence="9" id="KW-0472">Membrane</keyword>
<evidence type="ECO:0000256" key="9">
    <source>
        <dbReference type="SAM" id="Phobius"/>
    </source>
</evidence>
<evidence type="ECO:0000259" key="10">
    <source>
        <dbReference type="Pfam" id="PF07730"/>
    </source>
</evidence>
<dbReference type="InterPro" id="IPR050482">
    <property type="entry name" value="Sensor_HK_TwoCompSys"/>
</dbReference>
<dbReference type="InterPro" id="IPR036890">
    <property type="entry name" value="HATPase_C_sf"/>
</dbReference>
<dbReference type="Pfam" id="PF13796">
    <property type="entry name" value="Sensor"/>
    <property type="match status" value="1"/>
</dbReference>
<dbReference type="Proteomes" id="UP001596203">
    <property type="component" value="Unassembled WGS sequence"/>
</dbReference>
<proteinExistence type="predicted"/>
<evidence type="ECO:0000256" key="8">
    <source>
        <dbReference type="ARBA" id="ARBA00023012"/>
    </source>
</evidence>
<evidence type="ECO:0000256" key="3">
    <source>
        <dbReference type="ARBA" id="ARBA00022553"/>
    </source>
</evidence>
<feature type="transmembrane region" description="Helical" evidence="9">
    <location>
        <begin position="34"/>
        <end position="57"/>
    </location>
</feature>
<keyword evidence="13" id="KW-1185">Reference proteome</keyword>
<sequence length="416" mass="43192">MTPATGRRVRLLAPIASVRPGPFDRHAVVDRLRLTLVSAGYALAAAPALALAIVLVLSVPLGLISVGFPLALAAVPAAAALAGVHRRVSGALLGAEIPASYADTSDRSLLGRPVRWLRDGARWRDVAFVWFSGTGGFAMSLLPPVLLVAPVPYVIGSIVDPGWLWVLLDGASGLGLIVWWIVTPPLVRARAIAERAILGGSRLAELERRVEQVTESRGETLDLSAAEIRRIERDLHDGAQARMAAVGMTVGLAGKLVRSDPDAAVALLDEARQTTLDALGDLRSVVRGIHPPVLADCGLAGAIEALALPIPVPVTVSVTVTERLPDPVESAAYFAVAECLANTVKHSGATRAYVRGSYDGTRLRLAVGDDGCGGADPTGSGLTGIARRLAAFDGTLAVDSPPGGPTVLTLEIPCPT</sequence>
<dbReference type="EC" id="2.7.13.3" evidence="2"/>
<evidence type="ECO:0000256" key="2">
    <source>
        <dbReference type="ARBA" id="ARBA00012438"/>
    </source>
</evidence>
<dbReference type="RefSeq" id="WP_377426550.1">
    <property type="nucleotide sequence ID" value="NZ_JBHSPR010000024.1"/>
</dbReference>
<reference evidence="13" key="1">
    <citation type="journal article" date="2019" name="Int. J. Syst. Evol. Microbiol.">
        <title>The Global Catalogue of Microorganisms (GCM) 10K type strain sequencing project: providing services to taxonomists for standard genome sequencing and annotation.</title>
        <authorList>
            <consortium name="The Broad Institute Genomics Platform"/>
            <consortium name="The Broad Institute Genome Sequencing Center for Infectious Disease"/>
            <person name="Wu L."/>
            <person name="Ma J."/>
        </authorList>
    </citation>
    <scope>NUCLEOTIDE SEQUENCE [LARGE SCALE GENOMIC DNA]</scope>
    <source>
        <strain evidence="13">ZS-35-S2</strain>
    </source>
</reference>
<protein>
    <recommendedName>
        <fullName evidence="2">histidine kinase</fullName>
        <ecNumber evidence="2">2.7.13.3</ecNumber>
    </recommendedName>
</protein>
<evidence type="ECO:0000313" key="13">
    <source>
        <dbReference type="Proteomes" id="UP001596203"/>
    </source>
</evidence>
<keyword evidence="9" id="KW-0812">Transmembrane</keyword>
<evidence type="ECO:0000313" key="12">
    <source>
        <dbReference type="EMBL" id="MFC6019968.1"/>
    </source>
</evidence>
<dbReference type="EMBL" id="JBHSPR010000024">
    <property type="protein sequence ID" value="MFC6019968.1"/>
    <property type="molecule type" value="Genomic_DNA"/>
</dbReference>
<keyword evidence="7" id="KW-0067">ATP-binding</keyword>
<evidence type="ECO:0000256" key="4">
    <source>
        <dbReference type="ARBA" id="ARBA00022679"/>
    </source>
</evidence>
<keyword evidence="8" id="KW-0902">Two-component regulatory system</keyword>
<name>A0ABW1KGK2_9ACTN</name>
<dbReference type="InterPro" id="IPR011712">
    <property type="entry name" value="Sig_transdc_His_kin_sub3_dim/P"/>
</dbReference>
<dbReference type="InterPro" id="IPR025828">
    <property type="entry name" value="Put_sensor_dom"/>
</dbReference>
<keyword evidence="3" id="KW-0597">Phosphoprotein</keyword>
<feature type="domain" description="Putative sensor" evidence="11">
    <location>
        <begin position="40"/>
        <end position="198"/>
    </location>
</feature>
<evidence type="ECO:0000256" key="1">
    <source>
        <dbReference type="ARBA" id="ARBA00000085"/>
    </source>
</evidence>
<feature type="domain" description="Signal transduction histidine kinase subgroup 3 dimerisation and phosphoacceptor" evidence="10">
    <location>
        <begin position="229"/>
        <end position="294"/>
    </location>
</feature>
<comment type="catalytic activity">
    <reaction evidence="1">
        <text>ATP + protein L-histidine = ADP + protein N-phospho-L-histidine.</text>
        <dbReference type="EC" id="2.7.13.3"/>
    </reaction>
</comment>
<comment type="caution">
    <text evidence="12">The sequence shown here is derived from an EMBL/GenBank/DDBJ whole genome shotgun (WGS) entry which is preliminary data.</text>
</comment>
<accession>A0ABW1KGK2</accession>
<dbReference type="Pfam" id="PF07730">
    <property type="entry name" value="HisKA_3"/>
    <property type="match status" value="1"/>
</dbReference>
<organism evidence="12 13">
    <name type="scientific">Plantactinospora solaniradicis</name>
    <dbReference type="NCBI Taxonomy" id="1723736"/>
    <lineage>
        <taxon>Bacteria</taxon>
        <taxon>Bacillati</taxon>
        <taxon>Actinomycetota</taxon>
        <taxon>Actinomycetes</taxon>
        <taxon>Micromonosporales</taxon>
        <taxon>Micromonosporaceae</taxon>
        <taxon>Plantactinospora</taxon>
    </lineage>
</organism>
<dbReference type="GO" id="GO:0016301">
    <property type="term" value="F:kinase activity"/>
    <property type="evidence" value="ECO:0007669"/>
    <property type="project" value="UniProtKB-KW"/>
</dbReference>
<evidence type="ECO:0000256" key="6">
    <source>
        <dbReference type="ARBA" id="ARBA00022777"/>
    </source>
</evidence>
<feature type="transmembrane region" description="Helical" evidence="9">
    <location>
        <begin position="63"/>
        <end position="84"/>
    </location>
</feature>